<evidence type="ECO:0000313" key="2">
    <source>
        <dbReference type="EMBL" id="RQG98133.1"/>
    </source>
</evidence>
<feature type="region of interest" description="Disordered" evidence="1">
    <location>
        <begin position="515"/>
        <end position="542"/>
    </location>
</feature>
<accession>A0A3N6M3S7</accession>
<feature type="compositionally biased region" description="Basic and acidic residues" evidence="1">
    <location>
        <begin position="393"/>
        <end position="405"/>
    </location>
</feature>
<dbReference type="EMBL" id="REFZ01000017">
    <property type="protein sequence ID" value="RQG98133.1"/>
    <property type="molecule type" value="Genomic_DNA"/>
</dbReference>
<dbReference type="OrthoDB" id="121941at2157"/>
<organism evidence="2 3">
    <name type="scientific">Natrarchaeobius chitinivorans</name>
    <dbReference type="NCBI Taxonomy" id="1679083"/>
    <lineage>
        <taxon>Archaea</taxon>
        <taxon>Methanobacteriati</taxon>
        <taxon>Methanobacteriota</taxon>
        <taxon>Stenosarchaea group</taxon>
        <taxon>Halobacteria</taxon>
        <taxon>Halobacteriales</taxon>
        <taxon>Natrialbaceae</taxon>
        <taxon>Natrarchaeobius</taxon>
    </lineage>
</organism>
<sequence>MKRGGRERAVTIQIGAVLLLAIVFSALALYQVNAVPVQNEAVEISHNERVHDDVQVLRNEIRNAGTSGERRSASVTLGTQYPTRSFLTNPPDPSGTLETTDTRTIAIENATVDDPDDYEGEPANLLGEHDTTTIAYEPGYNEYDAHPTTRLEHGLAFNEFDDAAVALTEQPLIDDDRITVVVVDGELSETSTGAVSVDPVALSGPSDPVSVTGGLTLTIPTDSPSLWNETLRDDLEDAIANVDEDETNGHVTVELNADTYELQVARVGVGSHGGASDEFDVHRSHGQSDGPGENGDPAPYRTLWAETNPDDVVIEEGERDVALEMEADDDGAAVERASVSYAISDPDDVVDEFDRRGTTDADGRNQTTLEFDDDAIPADGSSVSVYVSSGASGDRHDLEVERASDPDPPDPSPVTTFESASVSDLVAGESGQSQEIAFQFDGTLEPGDEVEVDLGDAQSGSVDYHPQGTATVQSGNHESISFDTGGNHAELTYESAGDDAETEIRILLENVDADDGDGTAYDVDFDGPNETAETASFAIRSD</sequence>
<dbReference type="Proteomes" id="UP000281431">
    <property type="component" value="Unassembled WGS sequence"/>
</dbReference>
<feature type="compositionally biased region" description="Acidic residues" evidence="1">
    <location>
        <begin position="515"/>
        <end position="527"/>
    </location>
</feature>
<feature type="region of interest" description="Disordered" evidence="1">
    <location>
        <begin position="271"/>
        <end position="301"/>
    </location>
</feature>
<evidence type="ECO:0000256" key="1">
    <source>
        <dbReference type="SAM" id="MobiDB-lite"/>
    </source>
</evidence>
<feature type="region of interest" description="Disordered" evidence="1">
    <location>
        <begin position="372"/>
        <end position="419"/>
    </location>
</feature>
<evidence type="ECO:0008006" key="4">
    <source>
        <dbReference type="Google" id="ProtNLM"/>
    </source>
</evidence>
<feature type="compositionally biased region" description="Low complexity" evidence="1">
    <location>
        <begin position="380"/>
        <end position="392"/>
    </location>
</feature>
<gene>
    <name evidence="2" type="ORF">EA472_18370</name>
</gene>
<reference evidence="2 3" key="1">
    <citation type="submission" date="2018-10" db="EMBL/GenBank/DDBJ databases">
        <title>Natrarchaeobius chitinivorans gen. nov., sp. nov., and Natrarchaeobius haloalkaliphilus sp. nov., alkaliphilic, chitin-utilizing haloarchaea from hypersaline alkaline lakes.</title>
        <authorList>
            <person name="Sorokin D.Y."/>
            <person name="Elcheninov A.G."/>
            <person name="Kostrikina N.A."/>
            <person name="Bale N.J."/>
            <person name="Sinninghe Damste J.S."/>
            <person name="Khijniak T.V."/>
            <person name="Kublanov I.V."/>
            <person name="Toshchakov S.V."/>
        </authorList>
    </citation>
    <scope>NUCLEOTIDE SEQUENCE [LARGE SCALE GENOMIC DNA]</scope>
    <source>
        <strain evidence="2 3">AArcht7</strain>
    </source>
</reference>
<comment type="caution">
    <text evidence="2">The sequence shown here is derived from an EMBL/GenBank/DDBJ whole genome shotgun (WGS) entry which is preliminary data.</text>
</comment>
<evidence type="ECO:0000313" key="3">
    <source>
        <dbReference type="Proteomes" id="UP000281431"/>
    </source>
</evidence>
<name>A0A3N6M3S7_NATCH</name>
<keyword evidence="3" id="KW-1185">Reference proteome</keyword>
<protein>
    <recommendedName>
        <fullName evidence="4">Secreted glycoprotein</fullName>
    </recommendedName>
</protein>
<proteinExistence type="predicted"/>
<dbReference type="AlphaFoldDB" id="A0A3N6M3S7"/>